<accession>A0A8K0D303</accession>
<dbReference type="EMBL" id="VTPC01003457">
    <property type="protein sequence ID" value="KAF2898490.1"/>
    <property type="molecule type" value="Genomic_DNA"/>
</dbReference>
<dbReference type="Gene3D" id="3.40.525.10">
    <property type="entry name" value="CRAL-TRIO lipid binding domain"/>
    <property type="match status" value="1"/>
</dbReference>
<dbReference type="Proteomes" id="UP000801492">
    <property type="component" value="Unassembled WGS sequence"/>
</dbReference>
<dbReference type="GO" id="GO:0016020">
    <property type="term" value="C:membrane"/>
    <property type="evidence" value="ECO:0007669"/>
    <property type="project" value="TreeGrafter"/>
</dbReference>
<feature type="non-terminal residue" evidence="2">
    <location>
        <position position="1"/>
    </location>
</feature>
<gene>
    <name evidence="2" type="ORF">ILUMI_07686</name>
</gene>
<dbReference type="PANTHER" id="PTHR10174">
    <property type="entry name" value="ALPHA-TOCOPHEROL TRANSFER PROTEIN-RELATED"/>
    <property type="match status" value="1"/>
</dbReference>
<dbReference type="CDD" id="cd00170">
    <property type="entry name" value="SEC14"/>
    <property type="match status" value="1"/>
</dbReference>
<organism evidence="2 3">
    <name type="scientific">Ignelater luminosus</name>
    <name type="common">Cucubano</name>
    <name type="synonym">Pyrophorus luminosus</name>
    <dbReference type="NCBI Taxonomy" id="2038154"/>
    <lineage>
        <taxon>Eukaryota</taxon>
        <taxon>Metazoa</taxon>
        <taxon>Ecdysozoa</taxon>
        <taxon>Arthropoda</taxon>
        <taxon>Hexapoda</taxon>
        <taxon>Insecta</taxon>
        <taxon>Pterygota</taxon>
        <taxon>Neoptera</taxon>
        <taxon>Endopterygota</taxon>
        <taxon>Coleoptera</taxon>
        <taxon>Polyphaga</taxon>
        <taxon>Elateriformia</taxon>
        <taxon>Elateroidea</taxon>
        <taxon>Elateridae</taxon>
        <taxon>Agrypninae</taxon>
        <taxon>Pyrophorini</taxon>
        <taxon>Ignelater</taxon>
    </lineage>
</organism>
<evidence type="ECO:0000313" key="2">
    <source>
        <dbReference type="EMBL" id="KAF2898490.1"/>
    </source>
</evidence>
<protein>
    <recommendedName>
        <fullName evidence="1">CRAL-TRIO domain-containing protein</fullName>
    </recommendedName>
</protein>
<keyword evidence="3" id="KW-1185">Reference proteome</keyword>
<dbReference type="InterPro" id="IPR001251">
    <property type="entry name" value="CRAL-TRIO_dom"/>
</dbReference>
<reference evidence="2" key="1">
    <citation type="submission" date="2019-08" db="EMBL/GenBank/DDBJ databases">
        <title>The genome of the North American firefly Photinus pyralis.</title>
        <authorList>
            <consortium name="Photinus pyralis genome working group"/>
            <person name="Fallon T.R."/>
            <person name="Sander Lower S.E."/>
            <person name="Weng J.-K."/>
        </authorList>
    </citation>
    <scope>NUCLEOTIDE SEQUENCE</scope>
    <source>
        <strain evidence="2">TRF0915ILg1</strain>
        <tissue evidence="2">Whole body</tissue>
    </source>
</reference>
<comment type="caution">
    <text evidence="2">The sequence shown here is derived from an EMBL/GenBank/DDBJ whole genome shotgun (WGS) entry which is preliminary data.</text>
</comment>
<dbReference type="OrthoDB" id="6682367at2759"/>
<dbReference type="Pfam" id="PF00650">
    <property type="entry name" value="CRAL_TRIO"/>
    <property type="match status" value="1"/>
</dbReference>
<feature type="non-terminal residue" evidence="2">
    <location>
        <position position="124"/>
    </location>
</feature>
<dbReference type="AlphaFoldDB" id="A0A8K0D303"/>
<name>A0A8K0D303_IGNLU</name>
<sequence length="124" mass="14028">LILPLTKTTDPAAPRIVLLRIENADPTRIRVEDGVKLILMILDILLNEDDNFVIAGQHLFIDDKGISVNHMLQLTPTIVKKIHTCLIDAYALRPKGFHVINVPQFAEAAYNMFKSIMNEKIVNR</sequence>
<evidence type="ECO:0000313" key="3">
    <source>
        <dbReference type="Proteomes" id="UP000801492"/>
    </source>
</evidence>
<proteinExistence type="predicted"/>
<dbReference type="InterPro" id="IPR036865">
    <property type="entry name" value="CRAL-TRIO_dom_sf"/>
</dbReference>
<feature type="domain" description="CRAL-TRIO" evidence="1">
    <location>
        <begin position="9"/>
        <end position="123"/>
    </location>
</feature>
<dbReference type="SUPFAM" id="SSF52087">
    <property type="entry name" value="CRAL/TRIO domain"/>
    <property type="match status" value="1"/>
</dbReference>
<evidence type="ECO:0000259" key="1">
    <source>
        <dbReference type="Pfam" id="PF00650"/>
    </source>
</evidence>
<dbReference type="PANTHER" id="PTHR10174:SF216">
    <property type="entry name" value="CRAL-TRIO DOMAIN-CONTAINING PROTEIN-RELATED"/>
    <property type="match status" value="1"/>
</dbReference>
<dbReference type="GO" id="GO:1902936">
    <property type="term" value="F:phosphatidylinositol bisphosphate binding"/>
    <property type="evidence" value="ECO:0007669"/>
    <property type="project" value="TreeGrafter"/>
</dbReference>